<evidence type="ECO:0000256" key="1">
    <source>
        <dbReference type="SAM" id="MobiDB-lite"/>
    </source>
</evidence>
<dbReference type="AlphaFoldDB" id="A0A7S2FQW5"/>
<gene>
    <name evidence="2" type="ORF">DSPE1174_LOCUS10475</name>
</gene>
<feature type="compositionally biased region" description="Polar residues" evidence="1">
    <location>
        <begin position="1"/>
        <end position="12"/>
    </location>
</feature>
<sequence>MTPTTLPVNPESTRPRAKKRNLPRDEVIETKLSNHFKRKKIVSKPTGVACAILLKQLELSSSGNRLDKQTRLLAHYDEEYQRLHENDRDSPPLLTGAGQDPPPLTLLDPPKTPTMTNHPVPVSTAKQMRTQPQVLLTDTIIFFH</sequence>
<name>A0A7S2FQW5_9STRA</name>
<organism evidence="2">
    <name type="scientific">Octactis speculum</name>
    <dbReference type="NCBI Taxonomy" id="3111310"/>
    <lineage>
        <taxon>Eukaryota</taxon>
        <taxon>Sar</taxon>
        <taxon>Stramenopiles</taxon>
        <taxon>Ochrophyta</taxon>
        <taxon>Dictyochophyceae</taxon>
        <taxon>Dictyochales</taxon>
        <taxon>Dictyochaceae</taxon>
        <taxon>Octactis</taxon>
    </lineage>
</organism>
<accession>A0A7S2FQW5</accession>
<reference evidence="2" key="1">
    <citation type="submission" date="2021-01" db="EMBL/GenBank/DDBJ databases">
        <authorList>
            <person name="Corre E."/>
            <person name="Pelletier E."/>
            <person name="Niang G."/>
            <person name="Scheremetjew M."/>
            <person name="Finn R."/>
            <person name="Kale V."/>
            <person name="Holt S."/>
            <person name="Cochrane G."/>
            <person name="Meng A."/>
            <person name="Brown T."/>
            <person name="Cohen L."/>
        </authorList>
    </citation>
    <scope>NUCLEOTIDE SEQUENCE</scope>
    <source>
        <strain evidence="2">CCMP1381</strain>
    </source>
</reference>
<dbReference type="EMBL" id="HBGS01020222">
    <property type="protein sequence ID" value="CAD9408509.1"/>
    <property type="molecule type" value="Transcribed_RNA"/>
</dbReference>
<proteinExistence type="predicted"/>
<feature type="region of interest" description="Disordered" evidence="1">
    <location>
        <begin position="1"/>
        <end position="25"/>
    </location>
</feature>
<evidence type="ECO:0000313" key="2">
    <source>
        <dbReference type="EMBL" id="CAD9408509.1"/>
    </source>
</evidence>
<protein>
    <submittedName>
        <fullName evidence="2">Uncharacterized protein</fullName>
    </submittedName>
</protein>
<feature type="region of interest" description="Disordered" evidence="1">
    <location>
        <begin position="82"/>
        <end position="106"/>
    </location>
</feature>